<feature type="transmembrane region" description="Helical" evidence="1">
    <location>
        <begin position="59"/>
        <end position="76"/>
    </location>
</feature>
<evidence type="ECO:0000313" key="3">
    <source>
        <dbReference type="Proteomes" id="UP000614996"/>
    </source>
</evidence>
<dbReference type="EMBL" id="BOPO01000133">
    <property type="protein sequence ID" value="GIL31354.1"/>
    <property type="molecule type" value="Genomic_DNA"/>
</dbReference>
<reference evidence="3" key="1">
    <citation type="journal article" date="2021" name="Int. J. Syst. Evol. Microbiol.">
        <title>Actinocatenispora comari sp. nov., an endophytic actinomycete isolated from aerial parts of Comarum salesowianum.</title>
        <authorList>
            <person name="Oyunbileg N."/>
            <person name="Iizaka Y."/>
            <person name="Hamada M."/>
            <person name="Davaapurev B.O."/>
            <person name="Fukumoto A."/>
            <person name="Tsetseg B."/>
            <person name="Kato F."/>
            <person name="Tamura T."/>
            <person name="Batkhuu J."/>
            <person name="Anzai Y."/>
        </authorList>
    </citation>
    <scope>NUCLEOTIDE SEQUENCE [LARGE SCALE GENOMIC DNA]</scope>
    <source>
        <strain evidence="3">NUM-2625</strain>
    </source>
</reference>
<keyword evidence="1" id="KW-1133">Transmembrane helix</keyword>
<evidence type="ECO:0000256" key="1">
    <source>
        <dbReference type="SAM" id="Phobius"/>
    </source>
</evidence>
<feature type="transmembrane region" description="Helical" evidence="1">
    <location>
        <begin position="319"/>
        <end position="336"/>
    </location>
</feature>
<feature type="transmembrane region" description="Helical" evidence="1">
    <location>
        <begin position="112"/>
        <end position="131"/>
    </location>
</feature>
<feature type="transmembrane region" description="Helical" evidence="1">
    <location>
        <begin position="258"/>
        <end position="281"/>
    </location>
</feature>
<comment type="caution">
    <text evidence="2">The sequence shown here is derived from an EMBL/GenBank/DDBJ whole genome shotgun (WGS) entry which is preliminary data.</text>
</comment>
<keyword evidence="1" id="KW-0472">Membrane</keyword>
<feature type="transmembrane region" description="Helical" evidence="1">
    <location>
        <begin position="225"/>
        <end position="246"/>
    </location>
</feature>
<feature type="transmembrane region" description="Helical" evidence="1">
    <location>
        <begin position="293"/>
        <end position="313"/>
    </location>
</feature>
<feature type="transmembrane region" description="Helical" evidence="1">
    <location>
        <begin position="143"/>
        <end position="163"/>
    </location>
</feature>
<protein>
    <submittedName>
        <fullName evidence="2">Uncharacterized protein</fullName>
    </submittedName>
</protein>
<evidence type="ECO:0000313" key="2">
    <source>
        <dbReference type="EMBL" id="GIL31354.1"/>
    </source>
</evidence>
<organism evidence="2 3">
    <name type="scientific">Actinocatenispora comari</name>
    <dbReference type="NCBI Taxonomy" id="2807577"/>
    <lineage>
        <taxon>Bacteria</taxon>
        <taxon>Bacillati</taxon>
        <taxon>Actinomycetota</taxon>
        <taxon>Actinomycetes</taxon>
        <taxon>Micromonosporales</taxon>
        <taxon>Micromonosporaceae</taxon>
        <taxon>Actinocatenispora</taxon>
    </lineage>
</organism>
<dbReference type="AlphaFoldDB" id="A0A8J4AIH7"/>
<feature type="transmembrane region" description="Helical" evidence="1">
    <location>
        <begin position="175"/>
        <end position="196"/>
    </location>
</feature>
<dbReference type="Proteomes" id="UP000614996">
    <property type="component" value="Unassembled WGS sequence"/>
</dbReference>
<gene>
    <name evidence="2" type="ORF">NUM_66080</name>
</gene>
<sequence length="349" mass="36612">MTSHPPGRKRAALTLVVLTPVIAELGLGSTPMHFAYLLLLWLPIYGFGVLLIRESVRRFGGGWPSLVLLGVAYEVVEDGIGLQALSSPHLYGAAGMAPRLFGLNTAYWELNLVYHVVFSVLIPIALTDLLFPALKDRPYLRRGGLAGVGIGAVLGVGLLRAAVPPSQDPGYTAPLWVLVGCGTVVAVLAVLALAVLPRRAPAGPPGAGTDRARARVPGATGVPRPWLTGVAGAVGTALYLGLFFVLNHGARPASPHGTWALVPMAAVAVLAVAACWLLARWSRSASWHDRHRIWLLGGALVAHSVLGAVGMVHQPVDRVGLLVLAALSVALLAPLARRRPAVPSRPVRV</sequence>
<accession>A0A8J4AIH7</accession>
<keyword evidence="3" id="KW-1185">Reference proteome</keyword>
<feature type="transmembrane region" description="Helical" evidence="1">
    <location>
        <begin position="33"/>
        <end position="52"/>
    </location>
</feature>
<dbReference type="RefSeq" id="WP_207128921.1">
    <property type="nucleotide sequence ID" value="NZ_BOPO01000133.1"/>
</dbReference>
<proteinExistence type="predicted"/>
<keyword evidence="1" id="KW-0812">Transmembrane</keyword>
<name>A0A8J4AIH7_9ACTN</name>